<dbReference type="OrthoDB" id="192608at2759"/>
<dbReference type="InterPro" id="IPR040108">
    <property type="entry name" value="Laa1/Sip1/HEATR5"/>
</dbReference>
<dbReference type="GeneID" id="63808377"/>
<dbReference type="EMBL" id="MCFD01000012">
    <property type="protein sequence ID" value="ORX67677.1"/>
    <property type="molecule type" value="Genomic_DNA"/>
</dbReference>
<dbReference type="InterPro" id="IPR011989">
    <property type="entry name" value="ARM-like"/>
</dbReference>
<feature type="compositionally biased region" description="Basic and acidic residues" evidence="1">
    <location>
        <begin position="309"/>
        <end position="324"/>
    </location>
</feature>
<dbReference type="GO" id="GO:0005794">
    <property type="term" value="C:Golgi apparatus"/>
    <property type="evidence" value="ECO:0007669"/>
    <property type="project" value="TreeGrafter"/>
</dbReference>
<gene>
    <name evidence="2" type="ORF">DL89DRAFT_48736</name>
</gene>
<dbReference type="AlphaFoldDB" id="A0A1Y1W2K1"/>
<evidence type="ECO:0008006" key="4">
    <source>
        <dbReference type="Google" id="ProtNLM"/>
    </source>
</evidence>
<evidence type="ECO:0000313" key="2">
    <source>
        <dbReference type="EMBL" id="ORX67677.1"/>
    </source>
</evidence>
<comment type="caution">
    <text evidence="2">The sequence shown here is derived from an EMBL/GenBank/DDBJ whole genome shotgun (WGS) entry which is preliminary data.</text>
</comment>
<dbReference type="GO" id="GO:0042147">
    <property type="term" value="P:retrograde transport, endosome to Golgi"/>
    <property type="evidence" value="ECO:0007669"/>
    <property type="project" value="TreeGrafter"/>
</dbReference>
<feature type="compositionally biased region" description="Polar residues" evidence="1">
    <location>
        <begin position="916"/>
        <end position="932"/>
    </location>
</feature>
<dbReference type="GO" id="GO:0030139">
    <property type="term" value="C:endocytic vesicle"/>
    <property type="evidence" value="ECO:0007669"/>
    <property type="project" value="TreeGrafter"/>
</dbReference>
<dbReference type="STRING" id="61395.A0A1Y1W2K1"/>
<dbReference type="GO" id="GO:0016020">
    <property type="term" value="C:membrane"/>
    <property type="evidence" value="ECO:0007669"/>
    <property type="project" value="TreeGrafter"/>
</dbReference>
<feature type="region of interest" description="Disordered" evidence="1">
    <location>
        <begin position="909"/>
        <end position="940"/>
    </location>
</feature>
<evidence type="ECO:0000256" key="1">
    <source>
        <dbReference type="SAM" id="MobiDB-lite"/>
    </source>
</evidence>
<feature type="region of interest" description="Disordered" evidence="1">
    <location>
        <begin position="279"/>
        <end position="349"/>
    </location>
</feature>
<dbReference type="SUPFAM" id="SSF48371">
    <property type="entry name" value="ARM repeat"/>
    <property type="match status" value="1"/>
</dbReference>
<name>A0A1Y1W2K1_9FUNG</name>
<dbReference type="InterPro" id="IPR016024">
    <property type="entry name" value="ARM-type_fold"/>
</dbReference>
<dbReference type="Proteomes" id="UP000193922">
    <property type="component" value="Unassembled WGS sequence"/>
</dbReference>
<dbReference type="GO" id="GO:0008104">
    <property type="term" value="P:intracellular protein localization"/>
    <property type="evidence" value="ECO:0007669"/>
    <property type="project" value="TreeGrafter"/>
</dbReference>
<dbReference type="GO" id="GO:0005829">
    <property type="term" value="C:cytosol"/>
    <property type="evidence" value="ECO:0007669"/>
    <property type="project" value="GOC"/>
</dbReference>
<keyword evidence="3" id="KW-1185">Reference proteome</keyword>
<reference evidence="2 3" key="1">
    <citation type="submission" date="2016-07" db="EMBL/GenBank/DDBJ databases">
        <title>Pervasive Adenine N6-methylation of Active Genes in Fungi.</title>
        <authorList>
            <consortium name="DOE Joint Genome Institute"/>
            <person name="Mondo S.J."/>
            <person name="Dannebaum R.O."/>
            <person name="Kuo R.C."/>
            <person name="Labutti K."/>
            <person name="Haridas S."/>
            <person name="Kuo A."/>
            <person name="Salamov A."/>
            <person name="Ahrendt S.R."/>
            <person name="Lipzen A."/>
            <person name="Sullivan W."/>
            <person name="Andreopoulos W.B."/>
            <person name="Clum A."/>
            <person name="Lindquist E."/>
            <person name="Daum C."/>
            <person name="Ramamoorthy G.K."/>
            <person name="Gryganskyi A."/>
            <person name="Culley D."/>
            <person name="Magnuson J.K."/>
            <person name="James T.Y."/>
            <person name="O'Malley M.A."/>
            <person name="Stajich J.E."/>
            <person name="Spatafora J.W."/>
            <person name="Visel A."/>
            <person name="Grigoriev I.V."/>
        </authorList>
    </citation>
    <scope>NUCLEOTIDE SEQUENCE [LARGE SCALE GENOMIC DNA]</scope>
    <source>
        <strain evidence="2 3">ATCC 12442</strain>
    </source>
</reference>
<proteinExistence type="predicted"/>
<feature type="region of interest" description="Disordered" evidence="1">
    <location>
        <begin position="1"/>
        <end position="31"/>
    </location>
</feature>
<dbReference type="Gene3D" id="1.25.10.10">
    <property type="entry name" value="Leucine-rich Repeat Variant"/>
    <property type="match status" value="1"/>
</dbReference>
<organism evidence="2 3">
    <name type="scientific">Linderina pennispora</name>
    <dbReference type="NCBI Taxonomy" id="61395"/>
    <lineage>
        <taxon>Eukaryota</taxon>
        <taxon>Fungi</taxon>
        <taxon>Fungi incertae sedis</taxon>
        <taxon>Zoopagomycota</taxon>
        <taxon>Kickxellomycotina</taxon>
        <taxon>Kickxellomycetes</taxon>
        <taxon>Kickxellales</taxon>
        <taxon>Kickxellaceae</taxon>
        <taxon>Linderina</taxon>
    </lineage>
</organism>
<feature type="compositionally biased region" description="Polar residues" evidence="1">
    <location>
        <begin position="1028"/>
        <end position="1049"/>
    </location>
</feature>
<dbReference type="PANTHER" id="PTHR21663">
    <property type="entry name" value="HYPOTHETICAL HEAT DOMAIN-CONTAINING"/>
    <property type="match status" value="1"/>
</dbReference>
<protein>
    <recommendedName>
        <fullName evidence="4">ARM repeat-containing protein</fullName>
    </recommendedName>
</protein>
<feature type="region of interest" description="Disordered" evidence="1">
    <location>
        <begin position="1023"/>
        <end position="1049"/>
    </location>
</feature>
<sequence>MVPPATHTKASNRLSWLGGGGGSPNPAASSARPVIVQQVPKPTRVIRDLIAKCLARLYEIGDMRTLGETLDAIQGVMQAKKKTVEREARLAGFVCASVLFEALANKAGFRLLSCFNDFVAIALKVIKTTSEDISVRVEATRTLSKLLQGGGKTAKDTQAKDIIKCVRPNLQHKSPLLVLATLNVFESLVFFTTFLLPEAQFDAGSFITSSLQDLLASSTLVIRRAAARLTAVLISSTITLSTATTDTAAEAPTGKIADPAIRAIAKSAGYQLKAASASTSVRNSMEESARGASKSPEPSRRMTPSPIDAMDRSNSDTAARDSAGRGRRGTVSMVRPAESGSAAIQSTRSSNDLTAQVSTAVKGAAVVSAAVTEGFSSGVSLAQALTWLSSIFIRASSSRELRAGIIDAYAALFEELGTNVVEAHYAVILNHILVDLASATQVPGSSATDTQTRAARPGLTHAIGTPSNLNSNAFTEQTGDNAIGVIGAIDARAEADILAVRTMCSWLLRVPIAQELLTEGGKIKAARAIWNTWLTGTLSPDILAMIEGNSQTTSIADVAAAMFIWKPSPGTSTGGSEVALLVALREWRMLVEDLGELSQSLDIFHPTPSEVSDSYYSDASKNSWMVPLENWLGYPNEAVRISAAACLGSLMRYDRLHTSRVVATLVSRFQQFCAHCTAHGNPSIDAMKRCIGYAYGIAAVISVNAALKDSHASLLSVPLDLVEWIHSIALRLLNAAYRRLEPEIIDSDNSGTKVVAGVSSADPANISMSLGTAPLQGRDQEAVMRRQSLSRSRPRRATALLNMRMTAGWVLLTGLTSLGTDFIANRARSDWLPLWTLAMPQPDSVGSSGFVTSDMPWHVRAHQLQSRVMALSHLLAYRRVANGGLDDAEIRQLLTCLRFTLMFADNALDAPPPPSTNRTPGTRHLSGTSRSYDITDPARPSWQLPTQTSILTSHMQIRDRVIECLQTFDEPGVLSSLTPVITRLVESVLASSDNMYEIYGDQIGSAISSVARQHAVRRDLMSPRPAGQQLQSPQTAHQSQGNSGGTNAAYSCQRGFRSGPWGYEAETGVTTLLRSVVARSGGATDMSSDQQSSASMPMASGVAAGDDFASTHMRAAEFDWLLTLCPVPAKFLAKQPISTIGNIGALLAESPASFILCQQPASPYTKLVDDAIQLFGHLFPTLSENAQLTILDGLVMRLNQLPFNSHRYLAVLTNILSALYAAMQGGVLVRQGLIRLAKNRPCDAAV</sequence>
<dbReference type="RefSeq" id="XP_040741564.1">
    <property type="nucleotide sequence ID" value="XM_040891729.1"/>
</dbReference>
<accession>A0A1Y1W2K1</accession>
<dbReference type="GO" id="GO:0006897">
    <property type="term" value="P:endocytosis"/>
    <property type="evidence" value="ECO:0007669"/>
    <property type="project" value="TreeGrafter"/>
</dbReference>
<dbReference type="PANTHER" id="PTHR21663:SF0">
    <property type="entry name" value="HEAT REPEAT-CONTAINING PROTEIN 5B"/>
    <property type="match status" value="1"/>
</dbReference>
<evidence type="ECO:0000313" key="3">
    <source>
        <dbReference type="Proteomes" id="UP000193922"/>
    </source>
</evidence>